<feature type="signal peptide" evidence="1">
    <location>
        <begin position="1"/>
        <end position="24"/>
    </location>
</feature>
<evidence type="ECO:0000313" key="2">
    <source>
        <dbReference type="EMBL" id="EFA01102.1"/>
    </source>
</evidence>
<dbReference type="AlphaFoldDB" id="D6WIV4"/>
<gene>
    <name evidence="2" type="primary">AUGUSTUS-3.0.2_04025</name>
    <name evidence="2" type="ORF">TcasGA2_TC004025</name>
</gene>
<name>D6WIV4_TRICA</name>
<dbReference type="HOGENOM" id="CLU_2295213_0_0_1"/>
<accession>D6WIV4</accession>
<keyword evidence="1" id="KW-0732">Signal</keyword>
<dbReference type="InParanoid" id="D6WIV4"/>
<keyword evidence="3" id="KW-1185">Reference proteome</keyword>
<proteinExistence type="predicted"/>
<dbReference type="EMBL" id="KQ971336">
    <property type="protein sequence ID" value="EFA01102.1"/>
    <property type="molecule type" value="Genomic_DNA"/>
</dbReference>
<dbReference type="Proteomes" id="UP000007266">
    <property type="component" value="Linkage group 3"/>
</dbReference>
<protein>
    <submittedName>
        <fullName evidence="2">Uncharacterized protein</fullName>
    </submittedName>
</protein>
<reference evidence="2 3" key="2">
    <citation type="journal article" date="2010" name="Nucleic Acids Res.">
        <title>BeetleBase in 2010: revisions to provide comprehensive genomic information for Tribolium castaneum.</title>
        <authorList>
            <person name="Kim H.S."/>
            <person name="Murphy T."/>
            <person name="Xia J."/>
            <person name="Caragea D."/>
            <person name="Park Y."/>
            <person name="Beeman R.W."/>
            <person name="Lorenzen M.D."/>
            <person name="Butcher S."/>
            <person name="Manak J.R."/>
            <person name="Brown S.J."/>
        </authorList>
    </citation>
    <scope>GENOME REANNOTATION</scope>
    <source>
        <strain evidence="2 3">Georgia GA2</strain>
    </source>
</reference>
<organism evidence="2 3">
    <name type="scientific">Tribolium castaneum</name>
    <name type="common">Red flour beetle</name>
    <dbReference type="NCBI Taxonomy" id="7070"/>
    <lineage>
        <taxon>Eukaryota</taxon>
        <taxon>Metazoa</taxon>
        <taxon>Ecdysozoa</taxon>
        <taxon>Arthropoda</taxon>
        <taxon>Hexapoda</taxon>
        <taxon>Insecta</taxon>
        <taxon>Pterygota</taxon>
        <taxon>Neoptera</taxon>
        <taxon>Endopterygota</taxon>
        <taxon>Coleoptera</taxon>
        <taxon>Polyphaga</taxon>
        <taxon>Cucujiformia</taxon>
        <taxon>Tenebrionidae</taxon>
        <taxon>Tenebrionidae incertae sedis</taxon>
        <taxon>Tribolium</taxon>
    </lineage>
</organism>
<evidence type="ECO:0000313" key="3">
    <source>
        <dbReference type="Proteomes" id="UP000007266"/>
    </source>
</evidence>
<evidence type="ECO:0000256" key="1">
    <source>
        <dbReference type="SAM" id="SignalP"/>
    </source>
</evidence>
<feature type="chain" id="PRO_5003089749" evidence="1">
    <location>
        <begin position="25"/>
        <end position="101"/>
    </location>
</feature>
<sequence length="101" mass="11838">MSSVTLNLFLLVTLLLSFLCYVSTQEQEEQEAEDNQLRKTINEAVNNMNGLFSKQDLCQMLEKMQDQGYVETAKKYLSYMNINSEEIYPLFRQYLNCDSEN</sequence>
<reference evidence="2 3" key="1">
    <citation type="journal article" date="2008" name="Nature">
        <title>The genome of the model beetle and pest Tribolium castaneum.</title>
        <authorList>
            <consortium name="Tribolium Genome Sequencing Consortium"/>
            <person name="Richards S."/>
            <person name="Gibbs R.A."/>
            <person name="Weinstock G.M."/>
            <person name="Brown S.J."/>
            <person name="Denell R."/>
            <person name="Beeman R.W."/>
            <person name="Gibbs R."/>
            <person name="Beeman R.W."/>
            <person name="Brown S.J."/>
            <person name="Bucher G."/>
            <person name="Friedrich M."/>
            <person name="Grimmelikhuijzen C.J."/>
            <person name="Klingler M."/>
            <person name="Lorenzen M."/>
            <person name="Richards S."/>
            <person name="Roth S."/>
            <person name="Schroder R."/>
            <person name="Tautz D."/>
            <person name="Zdobnov E.M."/>
            <person name="Muzny D."/>
            <person name="Gibbs R.A."/>
            <person name="Weinstock G.M."/>
            <person name="Attaway T."/>
            <person name="Bell S."/>
            <person name="Buhay C.J."/>
            <person name="Chandrabose M.N."/>
            <person name="Chavez D."/>
            <person name="Clerk-Blankenburg K.P."/>
            <person name="Cree A."/>
            <person name="Dao M."/>
            <person name="Davis C."/>
            <person name="Chacko J."/>
            <person name="Dinh H."/>
            <person name="Dugan-Rocha S."/>
            <person name="Fowler G."/>
            <person name="Garner T.T."/>
            <person name="Garnes J."/>
            <person name="Gnirke A."/>
            <person name="Hawes A."/>
            <person name="Hernandez J."/>
            <person name="Hines S."/>
            <person name="Holder M."/>
            <person name="Hume J."/>
            <person name="Jhangiani S.N."/>
            <person name="Joshi V."/>
            <person name="Khan Z.M."/>
            <person name="Jackson L."/>
            <person name="Kovar C."/>
            <person name="Kowis A."/>
            <person name="Lee S."/>
            <person name="Lewis L.R."/>
            <person name="Margolis J."/>
            <person name="Morgan M."/>
            <person name="Nazareth L.V."/>
            <person name="Nguyen N."/>
            <person name="Okwuonu G."/>
            <person name="Parker D."/>
            <person name="Richards S."/>
            <person name="Ruiz S.J."/>
            <person name="Santibanez J."/>
            <person name="Savard J."/>
            <person name="Scherer S.E."/>
            <person name="Schneider B."/>
            <person name="Sodergren E."/>
            <person name="Tautz D."/>
            <person name="Vattahil S."/>
            <person name="Villasana D."/>
            <person name="White C.S."/>
            <person name="Wright R."/>
            <person name="Park Y."/>
            <person name="Beeman R.W."/>
            <person name="Lord J."/>
            <person name="Oppert B."/>
            <person name="Lorenzen M."/>
            <person name="Brown S."/>
            <person name="Wang L."/>
            <person name="Savard J."/>
            <person name="Tautz D."/>
            <person name="Richards S."/>
            <person name="Weinstock G."/>
            <person name="Gibbs R.A."/>
            <person name="Liu Y."/>
            <person name="Worley K."/>
            <person name="Weinstock G."/>
            <person name="Elsik C.G."/>
            <person name="Reese J.T."/>
            <person name="Elhaik E."/>
            <person name="Landan G."/>
            <person name="Graur D."/>
            <person name="Arensburger P."/>
            <person name="Atkinson P."/>
            <person name="Beeman R.W."/>
            <person name="Beidler J."/>
            <person name="Brown S.J."/>
            <person name="Demuth J.P."/>
            <person name="Drury D.W."/>
            <person name="Du Y.Z."/>
            <person name="Fujiwara H."/>
            <person name="Lorenzen M."/>
            <person name="Maselli V."/>
            <person name="Osanai M."/>
            <person name="Park Y."/>
            <person name="Robertson H.M."/>
            <person name="Tu Z."/>
            <person name="Wang J.J."/>
            <person name="Wang S."/>
            <person name="Richards S."/>
            <person name="Song H."/>
            <person name="Zhang L."/>
            <person name="Sodergren E."/>
            <person name="Werner D."/>
            <person name="Stanke M."/>
            <person name="Morgenstern B."/>
            <person name="Solovyev V."/>
            <person name="Kosarev P."/>
            <person name="Brown G."/>
            <person name="Chen H.C."/>
            <person name="Ermolaeva O."/>
            <person name="Hlavina W."/>
            <person name="Kapustin Y."/>
            <person name="Kiryutin B."/>
            <person name="Kitts P."/>
            <person name="Maglott D."/>
            <person name="Pruitt K."/>
            <person name="Sapojnikov V."/>
            <person name="Souvorov A."/>
            <person name="Mackey A.J."/>
            <person name="Waterhouse R.M."/>
            <person name="Wyder S."/>
            <person name="Zdobnov E.M."/>
            <person name="Zdobnov E.M."/>
            <person name="Wyder S."/>
            <person name="Kriventseva E.V."/>
            <person name="Kadowaki T."/>
            <person name="Bork P."/>
            <person name="Aranda M."/>
            <person name="Bao R."/>
            <person name="Beermann A."/>
            <person name="Berns N."/>
            <person name="Bolognesi R."/>
            <person name="Bonneton F."/>
            <person name="Bopp D."/>
            <person name="Brown S.J."/>
            <person name="Bucher G."/>
            <person name="Butts T."/>
            <person name="Chaumot A."/>
            <person name="Denell R.E."/>
            <person name="Ferrier D.E."/>
            <person name="Friedrich M."/>
            <person name="Gordon C.M."/>
            <person name="Jindra M."/>
            <person name="Klingler M."/>
            <person name="Lan Q."/>
            <person name="Lattorff H.M."/>
            <person name="Laudet V."/>
            <person name="von Levetsow C."/>
            <person name="Liu Z."/>
            <person name="Lutz R."/>
            <person name="Lynch J.A."/>
            <person name="da Fonseca R.N."/>
            <person name="Posnien N."/>
            <person name="Reuter R."/>
            <person name="Roth S."/>
            <person name="Savard J."/>
            <person name="Schinko J.B."/>
            <person name="Schmitt C."/>
            <person name="Schoppmeier M."/>
            <person name="Schroder R."/>
            <person name="Shippy T.D."/>
            <person name="Simonnet F."/>
            <person name="Marques-Souza H."/>
            <person name="Tautz D."/>
            <person name="Tomoyasu Y."/>
            <person name="Trauner J."/>
            <person name="Van der Zee M."/>
            <person name="Vervoort M."/>
            <person name="Wittkopp N."/>
            <person name="Wimmer E.A."/>
            <person name="Yang X."/>
            <person name="Jones A.K."/>
            <person name="Sattelle D.B."/>
            <person name="Ebert P.R."/>
            <person name="Nelson D."/>
            <person name="Scott J.G."/>
            <person name="Beeman R.W."/>
            <person name="Muthukrishnan S."/>
            <person name="Kramer K.J."/>
            <person name="Arakane Y."/>
            <person name="Beeman R.W."/>
            <person name="Zhu Q."/>
            <person name="Hogenkamp D."/>
            <person name="Dixit R."/>
            <person name="Oppert B."/>
            <person name="Jiang H."/>
            <person name="Zou Z."/>
            <person name="Marshall J."/>
            <person name="Elpidina E."/>
            <person name="Vinokurov K."/>
            <person name="Oppert C."/>
            <person name="Zou Z."/>
            <person name="Evans J."/>
            <person name="Lu Z."/>
            <person name="Zhao P."/>
            <person name="Sumathipala N."/>
            <person name="Altincicek B."/>
            <person name="Vilcinskas A."/>
            <person name="Williams M."/>
            <person name="Hultmark D."/>
            <person name="Hetru C."/>
            <person name="Jiang H."/>
            <person name="Grimmelikhuijzen C.J."/>
            <person name="Hauser F."/>
            <person name="Cazzamali G."/>
            <person name="Williamson M."/>
            <person name="Park Y."/>
            <person name="Li B."/>
            <person name="Tanaka Y."/>
            <person name="Predel R."/>
            <person name="Neupert S."/>
            <person name="Schachtner J."/>
            <person name="Verleyen P."/>
            <person name="Raible F."/>
            <person name="Bork P."/>
            <person name="Friedrich M."/>
            <person name="Walden K.K."/>
            <person name="Robertson H.M."/>
            <person name="Angeli S."/>
            <person name="Foret S."/>
            <person name="Bucher G."/>
            <person name="Schuetz S."/>
            <person name="Maleszka R."/>
            <person name="Wimmer E.A."/>
            <person name="Beeman R.W."/>
            <person name="Lorenzen M."/>
            <person name="Tomoyasu Y."/>
            <person name="Miller S.C."/>
            <person name="Grossmann D."/>
            <person name="Bucher G."/>
        </authorList>
    </citation>
    <scope>NUCLEOTIDE SEQUENCE [LARGE SCALE GENOMIC DNA]</scope>
    <source>
        <strain evidence="2 3">Georgia GA2</strain>
    </source>
</reference>